<sequence>MRAYLALCVQARLPGKRRSSQTHQNVEPDLFYMISGAQLGLGLRRRSRKRNEKNSNRMQALTIDVHNCRQT</sequence>
<evidence type="ECO:0000313" key="1">
    <source>
        <dbReference type="EMBL" id="CPR20573.1"/>
    </source>
</evidence>
<keyword evidence="2" id="KW-1185">Reference proteome</keyword>
<name>A0A0D6JH33_9HYPH</name>
<gene>
    <name evidence="1" type="ORF">YBN1229_v1_2669</name>
</gene>
<dbReference type="KEGG" id="fil:BN1229_v1_3253"/>
<accession>A0A0D6JH33</accession>
<reference evidence="2" key="1">
    <citation type="submission" date="2015-02" db="EMBL/GenBank/DDBJ databases">
        <authorList>
            <person name="Chooi Y.-H."/>
        </authorList>
    </citation>
    <scope>NUCLEOTIDE SEQUENCE [LARGE SCALE GENOMIC DNA]</scope>
    <source>
        <strain evidence="2">strain Y</strain>
    </source>
</reference>
<dbReference type="AlphaFoldDB" id="A0A0D6JH33"/>
<dbReference type="KEGG" id="fiy:BN1229_v1_2669"/>
<proteinExistence type="predicted"/>
<evidence type="ECO:0000313" key="2">
    <source>
        <dbReference type="Proteomes" id="UP000033187"/>
    </source>
</evidence>
<protein>
    <submittedName>
        <fullName evidence="1">Uncharacterized protein</fullName>
    </submittedName>
</protein>
<dbReference type="EMBL" id="LN829119">
    <property type="protein sequence ID" value="CPR20573.1"/>
    <property type="molecule type" value="Genomic_DNA"/>
</dbReference>
<dbReference type="Proteomes" id="UP000033187">
    <property type="component" value="Chromosome 1"/>
</dbReference>
<organism evidence="1 2">
    <name type="scientific">Candidatus Filomicrobium marinum</name>
    <dbReference type="NCBI Taxonomy" id="1608628"/>
    <lineage>
        <taxon>Bacteria</taxon>
        <taxon>Pseudomonadati</taxon>
        <taxon>Pseudomonadota</taxon>
        <taxon>Alphaproteobacteria</taxon>
        <taxon>Hyphomicrobiales</taxon>
        <taxon>Hyphomicrobiaceae</taxon>
        <taxon>Filomicrobium</taxon>
    </lineage>
</organism>